<dbReference type="STRING" id="78915.A0A4P9XGT9"/>
<name>A0A4P9XGT9_9FUNG</name>
<dbReference type="SUPFAM" id="SSF48403">
    <property type="entry name" value="Ankyrin repeat"/>
    <property type="match status" value="1"/>
</dbReference>
<dbReference type="EMBL" id="KZ993775">
    <property type="protein sequence ID" value="RKP04390.1"/>
    <property type="molecule type" value="Genomic_DNA"/>
</dbReference>
<dbReference type="Proteomes" id="UP000271241">
    <property type="component" value="Unassembled WGS sequence"/>
</dbReference>
<dbReference type="Gene3D" id="1.25.40.20">
    <property type="entry name" value="Ankyrin repeat-containing domain"/>
    <property type="match status" value="2"/>
</dbReference>
<gene>
    <name evidence="4" type="ORF">THASP1DRAFT_21166</name>
</gene>
<proteinExistence type="predicted"/>
<dbReference type="PROSITE" id="PS50088">
    <property type="entry name" value="ANK_REPEAT"/>
    <property type="match status" value="3"/>
</dbReference>
<dbReference type="InterPro" id="IPR051165">
    <property type="entry name" value="Multifunctional_ANK_Repeat"/>
</dbReference>
<accession>A0A4P9XGT9</accession>
<dbReference type="AlphaFoldDB" id="A0A4P9XGT9"/>
<protein>
    <submittedName>
        <fullName evidence="4">Ankyrin repeat-containing domain protein</fullName>
    </submittedName>
</protein>
<keyword evidence="5" id="KW-1185">Reference proteome</keyword>
<feature type="repeat" description="ANK" evidence="3">
    <location>
        <begin position="7"/>
        <end position="39"/>
    </location>
</feature>
<dbReference type="PANTHER" id="PTHR24123">
    <property type="entry name" value="ANKYRIN REPEAT-CONTAINING"/>
    <property type="match status" value="1"/>
</dbReference>
<evidence type="ECO:0000313" key="4">
    <source>
        <dbReference type="EMBL" id="RKP04390.1"/>
    </source>
</evidence>
<dbReference type="InterPro" id="IPR036770">
    <property type="entry name" value="Ankyrin_rpt-contain_sf"/>
</dbReference>
<dbReference type="PANTHER" id="PTHR24123:SF33">
    <property type="entry name" value="PROTEIN HOS4"/>
    <property type="match status" value="1"/>
</dbReference>
<evidence type="ECO:0000256" key="1">
    <source>
        <dbReference type="ARBA" id="ARBA00022737"/>
    </source>
</evidence>
<dbReference type="Pfam" id="PF12796">
    <property type="entry name" value="Ank_2"/>
    <property type="match status" value="2"/>
</dbReference>
<evidence type="ECO:0000256" key="3">
    <source>
        <dbReference type="PROSITE-ProRule" id="PRU00023"/>
    </source>
</evidence>
<keyword evidence="2 3" id="KW-0040">ANK repeat</keyword>
<feature type="repeat" description="ANK" evidence="3">
    <location>
        <begin position="79"/>
        <end position="111"/>
    </location>
</feature>
<keyword evidence="1" id="KW-0677">Repeat</keyword>
<dbReference type="OrthoDB" id="426293at2759"/>
<dbReference type="SMART" id="SM00248">
    <property type="entry name" value="ANK"/>
    <property type="match status" value="3"/>
</dbReference>
<sequence length="175" mass="20259">MLSYVDRSRTALMLAALNGHTEMFRYLLERGHDDHHISQDYEKHTVLIIAAEHNRQEVGAIFVLYARRFPQCMDMADDTLKTPLMYAAQHGCDGIVEFLLDNGQSPDKTDQDGSTALHYASAYGHIKTVRLLIIRDCRYTIRNKFCWSANDWAYSLLVQAELESTLWMRMHAYIQ</sequence>
<dbReference type="InterPro" id="IPR002110">
    <property type="entry name" value="Ankyrin_rpt"/>
</dbReference>
<evidence type="ECO:0000313" key="5">
    <source>
        <dbReference type="Proteomes" id="UP000271241"/>
    </source>
</evidence>
<feature type="repeat" description="ANK" evidence="3">
    <location>
        <begin position="112"/>
        <end position="144"/>
    </location>
</feature>
<organism evidence="4 5">
    <name type="scientific">Thamnocephalis sphaerospora</name>
    <dbReference type="NCBI Taxonomy" id="78915"/>
    <lineage>
        <taxon>Eukaryota</taxon>
        <taxon>Fungi</taxon>
        <taxon>Fungi incertae sedis</taxon>
        <taxon>Zoopagomycota</taxon>
        <taxon>Zoopagomycotina</taxon>
        <taxon>Zoopagomycetes</taxon>
        <taxon>Zoopagales</taxon>
        <taxon>Sigmoideomycetaceae</taxon>
        <taxon>Thamnocephalis</taxon>
    </lineage>
</organism>
<dbReference type="PROSITE" id="PS50297">
    <property type="entry name" value="ANK_REP_REGION"/>
    <property type="match status" value="3"/>
</dbReference>
<reference evidence="5" key="1">
    <citation type="journal article" date="2018" name="Nat. Microbiol.">
        <title>Leveraging single-cell genomics to expand the fungal tree of life.</title>
        <authorList>
            <person name="Ahrendt S.R."/>
            <person name="Quandt C.A."/>
            <person name="Ciobanu D."/>
            <person name="Clum A."/>
            <person name="Salamov A."/>
            <person name="Andreopoulos B."/>
            <person name="Cheng J.F."/>
            <person name="Woyke T."/>
            <person name="Pelin A."/>
            <person name="Henrissat B."/>
            <person name="Reynolds N.K."/>
            <person name="Benny G.L."/>
            <person name="Smith M.E."/>
            <person name="James T.Y."/>
            <person name="Grigoriev I.V."/>
        </authorList>
    </citation>
    <scope>NUCLEOTIDE SEQUENCE [LARGE SCALE GENOMIC DNA]</scope>
    <source>
        <strain evidence="5">RSA 1356</strain>
    </source>
</reference>
<evidence type="ECO:0000256" key="2">
    <source>
        <dbReference type="ARBA" id="ARBA00023043"/>
    </source>
</evidence>